<comment type="caution">
    <text evidence="2">The sequence shown here is derived from an EMBL/GenBank/DDBJ whole genome shotgun (WGS) entry which is preliminary data.</text>
</comment>
<dbReference type="Proteomes" id="UP000187486">
    <property type="component" value="Unassembled WGS sequence"/>
</dbReference>
<evidence type="ECO:0000256" key="1">
    <source>
        <dbReference type="SAM" id="MobiDB-lite"/>
    </source>
</evidence>
<feature type="region of interest" description="Disordered" evidence="1">
    <location>
        <begin position="400"/>
        <end position="429"/>
    </location>
</feature>
<name>A0A1R0KMQ7_9PSEU</name>
<dbReference type="AlphaFoldDB" id="A0A1R0KMQ7"/>
<reference evidence="2 3" key="1">
    <citation type="submission" date="2016-01" db="EMBL/GenBank/DDBJ databases">
        <title>Amycolatopsis coloradensis genome sequencing and assembly.</title>
        <authorList>
            <person name="Mayilraj S."/>
        </authorList>
    </citation>
    <scope>NUCLEOTIDE SEQUENCE [LARGE SCALE GENOMIC DNA]</scope>
    <source>
        <strain evidence="2 3">DSM 44225</strain>
    </source>
</reference>
<dbReference type="EMBL" id="MQUQ01000015">
    <property type="protein sequence ID" value="OLZ47901.1"/>
    <property type="molecule type" value="Genomic_DNA"/>
</dbReference>
<sequence length="429" mass="45827">MCEMCEQDAGAEVTPAMSPVFLRPEAELRLAAERSLLLDDLRGYVAGLDENSEPDGELFSRWAEAAGLVRVFKGKHVPVKKNAKLLDDPLQLWERLYSTIGEAGCGIASQDAAVPLAFGMLFPQLVTSISLTLYQSDPVPVPVELLFEILASTLDLGQAPSESTRYATVVTLDLLGRLGAIEQDTADAAGLARIAEIAGKPDPSPVLVSLTPIAVWAINRQLREAGIDAPVIGDAAEASLDELSPHLIDAAPEIIDAELKSWVRHRSPSGAAVEASEFLRAARLPEERLFALIALGETGEIGLETAAGVRTEGGLIGAVAAMWLSERGAVGPETITRDEVILGMTDHFAAMHALGAFVHQLADMDDGFDIVDLLTSSGHPDRLELLNVVGVEHPDRTMAKKARKASFKLRSSDGVQPPGQRSDTSRLAR</sequence>
<gene>
    <name evidence="2" type="ORF">BS329_29060</name>
</gene>
<evidence type="ECO:0000313" key="3">
    <source>
        <dbReference type="Proteomes" id="UP000187486"/>
    </source>
</evidence>
<evidence type="ECO:0000313" key="2">
    <source>
        <dbReference type="EMBL" id="OLZ47901.1"/>
    </source>
</evidence>
<keyword evidence="3" id="KW-1185">Reference proteome</keyword>
<organism evidence="2 3">
    <name type="scientific">Amycolatopsis coloradensis</name>
    <dbReference type="NCBI Taxonomy" id="76021"/>
    <lineage>
        <taxon>Bacteria</taxon>
        <taxon>Bacillati</taxon>
        <taxon>Actinomycetota</taxon>
        <taxon>Actinomycetes</taxon>
        <taxon>Pseudonocardiales</taxon>
        <taxon>Pseudonocardiaceae</taxon>
        <taxon>Amycolatopsis</taxon>
    </lineage>
</organism>
<accession>A0A1R0KMQ7</accession>
<proteinExistence type="predicted"/>
<protein>
    <submittedName>
        <fullName evidence="2">Uncharacterized protein</fullName>
    </submittedName>
</protein>
<dbReference type="STRING" id="76021.BS329_29060"/>